<feature type="region of interest" description="Disordered" evidence="1">
    <location>
        <begin position="379"/>
        <end position="467"/>
    </location>
</feature>
<name>A0AAV9JLF8_9PEZI</name>
<feature type="region of interest" description="Disordered" evidence="1">
    <location>
        <begin position="1"/>
        <end position="20"/>
    </location>
</feature>
<feature type="compositionally biased region" description="Polar residues" evidence="1">
    <location>
        <begin position="577"/>
        <end position="587"/>
    </location>
</feature>
<reference evidence="2 3" key="1">
    <citation type="submission" date="2021-11" db="EMBL/GenBank/DDBJ databases">
        <title>Black yeast isolated from Biological Soil Crust.</title>
        <authorList>
            <person name="Kurbessoian T."/>
        </authorList>
    </citation>
    <scope>NUCLEOTIDE SEQUENCE [LARGE SCALE GENOMIC DNA]</scope>
    <source>
        <strain evidence="2 3">CCFEE 5522</strain>
    </source>
</reference>
<feature type="compositionally biased region" description="Polar residues" evidence="1">
    <location>
        <begin position="379"/>
        <end position="397"/>
    </location>
</feature>
<protein>
    <submittedName>
        <fullName evidence="2">Uncharacterized protein</fullName>
    </submittedName>
</protein>
<feature type="compositionally biased region" description="Polar residues" evidence="1">
    <location>
        <begin position="55"/>
        <end position="64"/>
    </location>
</feature>
<feature type="compositionally biased region" description="Polar residues" evidence="1">
    <location>
        <begin position="453"/>
        <end position="467"/>
    </location>
</feature>
<feature type="region of interest" description="Disordered" evidence="1">
    <location>
        <begin position="30"/>
        <end position="118"/>
    </location>
</feature>
<evidence type="ECO:0000313" key="2">
    <source>
        <dbReference type="EMBL" id="KAK4545851.1"/>
    </source>
</evidence>
<keyword evidence="3" id="KW-1185">Reference proteome</keyword>
<feature type="compositionally biased region" description="Low complexity" evidence="1">
    <location>
        <begin position="44"/>
        <end position="54"/>
    </location>
</feature>
<sequence>MATSPPPPPPPQPTGFARWVPSLPTLNLNSLNPFVSGDDGNKPTAATTSVASTTNPLSDSQSIASIMFAEPSTRGTSEADSLSIEDRQRSKKSSANRPKTRYSVCHPPPASSTRQKLHRRPRSLLQLHKLCPNARPLPAFEVIPSASFSVRMTRSITRVFKARHSMCPNDLVVLRAEKYSTEDEDEALEMRDVIGLICKGRKDDVATSGGKAKICMASGQEWEAYPLMNGGYEFFTTDEHGLGLTVRWVAKKGKDGKQLKEKRFNFSTISPNSRRHPVIATLSKTSLEINDTYKMPDPLAVTPLSTPKQNSTILADTMDDEGVAQDEQCETDTLLREIIAMTGVWVTFKEGWSPTFKYDDKEKESAASAAASGLARTTSLGISNSPSKSAASLLSTPPGSPKQAPLEKRGSIKSMSSSILRRGSLLSKGNRASQVSVPEEPEEPGSPQRSPSTKQTTGRLRGDSTSTVLVHRAASNRRKNNQQATWRPDLLDAQQHSLRETSHEDLNRTPPPPSQADVFVDSPATPTSATQRRKSVVAESLLPPLAANSTMETPTKRRGSARPVLDAAAAENPAKRGSTTTTDTNASEAAPAKAAGRSSGKRKAGWRRLFCGSSHDV</sequence>
<organism evidence="2 3">
    <name type="scientific">Oleoguttula mirabilis</name>
    <dbReference type="NCBI Taxonomy" id="1507867"/>
    <lineage>
        <taxon>Eukaryota</taxon>
        <taxon>Fungi</taxon>
        <taxon>Dikarya</taxon>
        <taxon>Ascomycota</taxon>
        <taxon>Pezizomycotina</taxon>
        <taxon>Dothideomycetes</taxon>
        <taxon>Dothideomycetidae</taxon>
        <taxon>Mycosphaerellales</taxon>
        <taxon>Teratosphaeriaceae</taxon>
        <taxon>Oleoguttula</taxon>
    </lineage>
</organism>
<dbReference type="EMBL" id="JAVFHQ010000017">
    <property type="protein sequence ID" value="KAK4545851.1"/>
    <property type="molecule type" value="Genomic_DNA"/>
</dbReference>
<dbReference type="Proteomes" id="UP001324427">
    <property type="component" value="Unassembled WGS sequence"/>
</dbReference>
<feature type="compositionally biased region" description="Pro residues" evidence="1">
    <location>
        <begin position="1"/>
        <end position="13"/>
    </location>
</feature>
<accession>A0AAV9JLF8</accession>
<feature type="region of interest" description="Disordered" evidence="1">
    <location>
        <begin position="500"/>
        <end position="617"/>
    </location>
</feature>
<comment type="caution">
    <text evidence="2">The sequence shown here is derived from an EMBL/GenBank/DDBJ whole genome shotgun (WGS) entry which is preliminary data.</text>
</comment>
<gene>
    <name evidence="2" type="ORF">LTR36_002415</name>
</gene>
<feature type="compositionally biased region" description="Low complexity" evidence="1">
    <location>
        <begin position="413"/>
        <end position="438"/>
    </location>
</feature>
<evidence type="ECO:0000256" key="1">
    <source>
        <dbReference type="SAM" id="MobiDB-lite"/>
    </source>
</evidence>
<proteinExistence type="predicted"/>
<feature type="compositionally biased region" description="Basic residues" evidence="1">
    <location>
        <begin position="89"/>
        <end position="100"/>
    </location>
</feature>
<dbReference type="AlphaFoldDB" id="A0AAV9JLF8"/>
<evidence type="ECO:0000313" key="3">
    <source>
        <dbReference type="Proteomes" id="UP001324427"/>
    </source>
</evidence>